<protein>
    <submittedName>
        <fullName evidence="6">TetR/AcrR family transcriptional regulator</fullName>
    </submittedName>
</protein>
<evidence type="ECO:0000313" key="6">
    <source>
        <dbReference type="EMBL" id="RFU84588.1"/>
    </source>
</evidence>
<dbReference type="AlphaFoldDB" id="A0A372M102"/>
<dbReference type="PANTHER" id="PTHR30055:SF234">
    <property type="entry name" value="HTH-TYPE TRANSCRIPTIONAL REGULATOR BETI"/>
    <property type="match status" value="1"/>
</dbReference>
<name>A0A372M102_9ACTN</name>
<dbReference type="InterPro" id="IPR009057">
    <property type="entry name" value="Homeodomain-like_sf"/>
</dbReference>
<dbReference type="InterPro" id="IPR036271">
    <property type="entry name" value="Tet_transcr_reg_TetR-rel_C_sf"/>
</dbReference>
<evidence type="ECO:0000256" key="4">
    <source>
        <dbReference type="PROSITE-ProRule" id="PRU00335"/>
    </source>
</evidence>
<feature type="domain" description="HTH tetR-type" evidence="5">
    <location>
        <begin position="17"/>
        <end position="77"/>
    </location>
</feature>
<proteinExistence type="predicted"/>
<dbReference type="EMBL" id="QUAK01000118">
    <property type="protein sequence ID" value="RFU84588.1"/>
    <property type="molecule type" value="Genomic_DNA"/>
</dbReference>
<dbReference type="SUPFAM" id="SSF48498">
    <property type="entry name" value="Tetracyclin repressor-like, C-terminal domain"/>
    <property type="match status" value="1"/>
</dbReference>
<dbReference type="PRINTS" id="PR00455">
    <property type="entry name" value="HTHTETR"/>
</dbReference>
<evidence type="ECO:0000256" key="1">
    <source>
        <dbReference type="ARBA" id="ARBA00023015"/>
    </source>
</evidence>
<reference evidence="6 7" key="1">
    <citation type="submission" date="2018-08" db="EMBL/GenBank/DDBJ databases">
        <title>Isolation, diversity and antifungal activity of Actinobacteria from wheat.</title>
        <authorList>
            <person name="Han C."/>
        </authorList>
    </citation>
    <scope>NUCLEOTIDE SEQUENCE [LARGE SCALE GENOMIC DNA]</scope>
    <source>
        <strain evidence="6 7">NEAU-YY421</strain>
    </source>
</reference>
<dbReference type="Gene3D" id="1.10.10.60">
    <property type="entry name" value="Homeodomain-like"/>
    <property type="match status" value="1"/>
</dbReference>
<evidence type="ECO:0000256" key="2">
    <source>
        <dbReference type="ARBA" id="ARBA00023125"/>
    </source>
</evidence>
<evidence type="ECO:0000313" key="7">
    <source>
        <dbReference type="Proteomes" id="UP000263094"/>
    </source>
</evidence>
<keyword evidence="1" id="KW-0805">Transcription regulation</keyword>
<dbReference type="GO" id="GO:0003700">
    <property type="term" value="F:DNA-binding transcription factor activity"/>
    <property type="evidence" value="ECO:0007669"/>
    <property type="project" value="TreeGrafter"/>
</dbReference>
<dbReference type="InterPro" id="IPR001647">
    <property type="entry name" value="HTH_TetR"/>
</dbReference>
<keyword evidence="7" id="KW-1185">Reference proteome</keyword>
<sequence>MVTMSSSSGAAPTFTETARRAQIVQAAITTVNELGYPRASLAEIARRAGVAKSAIVYYFASKDMLLLHVVEHVFTALDDVRDKAVAAHTDPAAQLRAYVGSHLAHVDGHRPEITAGIEIVVSHRGPDGIPLYLTATDEDTALLRRILGDGMAQGVFRQLPLRLAVDVVEALLDTVTTQLQRDPTADLGTLREEIPTIVFRALAAPE</sequence>
<dbReference type="Gene3D" id="1.10.357.10">
    <property type="entry name" value="Tetracycline Repressor, domain 2"/>
    <property type="match status" value="1"/>
</dbReference>
<dbReference type="PROSITE" id="PS50977">
    <property type="entry name" value="HTH_TETR_2"/>
    <property type="match status" value="1"/>
</dbReference>
<comment type="caution">
    <text evidence="6">The sequence shown here is derived from an EMBL/GenBank/DDBJ whole genome shotgun (WGS) entry which is preliminary data.</text>
</comment>
<keyword evidence="2 4" id="KW-0238">DNA-binding</keyword>
<evidence type="ECO:0000256" key="3">
    <source>
        <dbReference type="ARBA" id="ARBA00023163"/>
    </source>
</evidence>
<dbReference type="GO" id="GO:0000976">
    <property type="term" value="F:transcription cis-regulatory region binding"/>
    <property type="evidence" value="ECO:0007669"/>
    <property type="project" value="TreeGrafter"/>
</dbReference>
<dbReference type="SUPFAM" id="SSF46689">
    <property type="entry name" value="Homeodomain-like"/>
    <property type="match status" value="1"/>
</dbReference>
<evidence type="ECO:0000259" key="5">
    <source>
        <dbReference type="PROSITE" id="PS50977"/>
    </source>
</evidence>
<accession>A0A372M102</accession>
<gene>
    <name evidence="6" type="ORF">DY218_21855</name>
</gene>
<dbReference type="PANTHER" id="PTHR30055">
    <property type="entry name" value="HTH-TYPE TRANSCRIPTIONAL REGULATOR RUTR"/>
    <property type="match status" value="1"/>
</dbReference>
<dbReference type="InterPro" id="IPR050109">
    <property type="entry name" value="HTH-type_TetR-like_transc_reg"/>
</dbReference>
<feature type="DNA-binding region" description="H-T-H motif" evidence="4">
    <location>
        <begin position="40"/>
        <end position="59"/>
    </location>
</feature>
<organism evidence="6 7">
    <name type="scientific">Streptomyces triticagri</name>
    <dbReference type="NCBI Taxonomy" id="2293568"/>
    <lineage>
        <taxon>Bacteria</taxon>
        <taxon>Bacillati</taxon>
        <taxon>Actinomycetota</taxon>
        <taxon>Actinomycetes</taxon>
        <taxon>Kitasatosporales</taxon>
        <taxon>Streptomycetaceae</taxon>
        <taxon>Streptomyces</taxon>
    </lineage>
</organism>
<dbReference type="Proteomes" id="UP000263094">
    <property type="component" value="Unassembled WGS sequence"/>
</dbReference>
<keyword evidence="3" id="KW-0804">Transcription</keyword>
<dbReference type="Pfam" id="PF00440">
    <property type="entry name" value="TetR_N"/>
    <property type="match status" value="1"/>
</dbReference>